<dbReference type="VEuPathDB" id="TrichDB:TRFO_33705"/>
<evidence type="ECO:0000313" key="2">
    <source>
        <dbReference type="Proteomes" id="UP000179807"/>
    </source>
</evidence>
<name>A0A1J4JL03_9EUKA</name>
<accession>A0A1J4JL03</accession>
<gene>
    <name evidence="1" type="ORF">TRFO_33705</name>
</gene>
<proteinExistence type="predicted"/>
<dbReference type="AlphaFoldDB" id="A0A1J4JL03"/>
<sequence>MTVYIIHLWLIKNDLFNDSGDPINQIIIKHPERSTSESFIISKVDEDTIRFGAFEAQSNCFNRFIQRRDSTNVILTISYKFSRKNNTITLFSPEESPEMYSIFITDNTFIILDEFKGSFDKPFCKIMILNSIGAEHQMSKCNETITYTFLPKKDEMKHVKSLSTYQA</sequence>
<keyword evidence="2" id="KW-1185">Reference proteome</keyword>
<evidence type="ECO:0000313" key="1">
    <source>
        <dbReference type="EMBL" id="OHS99784.1"/>
    </source>
</evidence>
<organism evidence="1 2">
    <name type="scientific">Tritrichomonas foetus</name>
    <dbReference type="NCBI Taxonomy" id="1144522"/>
    <lineage>
        <taxon>Eukaryota</taxon>
        <taxon>Metamonada</taxon>
        <taxon>Parabasalia</taxon>
        <taxon>Tritrichomonadida</taxon>
        <taxon>Tritrichomonadidae</taxon>
        <taxon>Tritrichomonas</taxon>
    </lineage>
</organism>
<dbReference type="Proteomes" id="UP000179807">
    <property type="component" value="Unassembled WGS sequence"/>
</dbReference>
<comment type="caution">
    <text evidence="1">The sequence shown here is derived from an EMBL/GenBank/DDBJ whole genome shotgun (WGS) entry which is preliminary data.</text>
</comment>
<dbReference type="GeneID" id="94843933"/>
<dbReference type="EMBL" id="MLAK01000987">
    <property type="protein sequence ID" value="OHS99784.1"/>
    <property type="molecule type" value="Genomic_DNA"/>
</dbReference>
<reference evidence="1" key="1">
    <citation type="submission" date="2016-10" db="EMBL/GenBank/DDBJ databases">
        <authorList>
            <person name="Benchimol M."/>
            <person name="Almeida L.G."/>
            <person name="Vasconcelos A.T."/>
            <person name="Perreira-Neves A."/>
            <person name="Rosa I.A."/>
            <person name="Tasca T."/>
            <person name="Bogo M.R."/>
            <person name="de Souza W."/>
        </authorList>
    </citation>
    <scope>NUCLEOTIDE SEQUENCE [LARGE SCALE GENOMIC DNA]</scope>
    <source>
        <strain evidence="1">K</strain>
    </source>
</reference>
<dbReference type="RefSeq" id="XP_068352921.1">
    <property type="nucleotide sequence ID" value="XM_068509229.1"/>
</dbReference>
<protein>
    <submittedName>
        <fullName evidence="1">Uncharacterized protein</fullName>
    </submittedName>
</protein>